<dbReference type="Gene3D" id="3.30.420.40">
    <property type="match status" value="2"/>
</dbReference>
<evidence type="ECO:0000256" key="2">
    <source>
        <dbReference type="ARBA" id="ARBA00022490"/>
    </source>
</evidence>
<organism evidence="7 8">
    <name type="scientific">Eptatretus burgeri</name>
    <name type="common">Inshore hagfish</name>
    <dbReference type="NCBI Taxonomy" id="7764"/>
    <lineage>
        <taxon>Eukaryota</taxon>
        <taxon>Metazoa</taxon>
        <taxon>Chordata</taxon>
        <taxon>Craniata</taxon>
        <taxon>Vertebrata</taxon>
        <taxon>Cyclostomata</taxon>
        <taxon>Myxini</taxon>
        <taxon>Myxiniformes</taxon>
        <taxon>Myxinidae</taxon>
        <taxon>Eptatretinae</taxon>
        <taxon>Eptatretus</taxon>
    </lineage>
</organism>
<evidence type="ECO:0000256" key="4">
    <source>
        <dbReference type="ARBA" id="ARBA00022840"/>
    </source>
</evidence>
<name>A0A8C4N5Q4_EPTBU</name>
<comment type="subcellular location">
    <subcellularLocation>
        <location evidence="1">Cytoplasm</location>
        <location evidence="1">Cytoskeleton</location>
    </subcellularLocation>
</comment>
<protein>
    <submittedName>
        <fullName evidence="7">Actin like 7A</fullName>
    </submittedName>
</protein>
<dbReference type="GeneTree" id="ENSGT00940000162158"/>
<dbReference type="SUPFAM" id="SSF53067">
    <property type="entry name" value="Actin-like ATPase domain"/>
    <property type="match status" value="2"/>
</dbReference>
<dbReference type="GO" id="GO:0005524">
    <property type="term" value="F:ATP binding"/>
    <property type="evidence" value="ECO:0007669"/>
    <property type="project" value="UniProtKB-KW"/>
</dbReference>
<evidence type="ECO:0000256" key="1">
    <source>
        <dbReference type="ARBA" id="ARBA00004245"/>
    </source>
</evidence>
<dbReference type="SMART" id="SM00268">
    <property type="entry name" value="ACTIN"/>
    <property type="match status" value="1"/>
</dbReference>
<dbReference type="Proteomes" id="UP000694388">
    <property type="component" value="Unplaced"/>
</dbReference>
<dbReference type="Pfam" id="PF00022">
    <property type="entry name" value="Actin"/>
    <property type="match status" value="2"/>
</dbReference>
<dbReference type="FunFam" id="3.30.420.40:FF:000148">
    <property type="entry name" value="Actin, alpha skeletal muscle"/>
    <property type="match status" value="1"/>
</dbReference>
<comment type="similarity">
    <text evidence="6">Belongs to the actin family.</text>
</comment>
<dbReference type="Gene3D" id="3.90.640.10">
    <property type="entry name" value="Actin, Chain A, domain 4"/>
    <property type="match status" value="1"/>
</dbReference>
<dbReference type="OMA" id="NLKYEMY"/>
<keyword evidence="3" id="KW-0547">Nucleotide-binding</keyword>
<dbReference type="AlphaFoldDB" id="A0A8C4N5Q4"/>
<reference evidence="7" key="1">
    <citation type="submission" date="2025-08" db="UniProtKB">
        <authorList>
            <consortium name="Ensembl"/>
        </authorList>
    </citation>
    <scope>IDENTIFICATION</scope>
</reference>
<dbReference type="InterPro" id="IPR004000">
    <property type="entry name" value="Actin"/>
</dbReference>
<dbReference type="PRINTS" id="PR00190">
    <property type="entry name" value="ACTIN"/>
</dbReference>
<keyword evidence="8" id="KW-1185">Reference proteome</keyword>
<keyword evidence="5" id="KW-0206">Cytoskeleton</keyword>
<keyword evidence="4" id="KW-0067">ATP-binding</keyword>
<evidence type="ECO:0000256" key="6">
    <source>
        <dbReference type="RuleBase" id="RU000487"/>
    </source>
</evidence>
<evidence type="ECO:0000313" key="8">
    <source>
        <dbReference type="Proteomes" id="UP000694388"/>
    </source>
</evidence>
<evidence type="ECO:0000313" key="7">
    <source>
        <dbReference type="Ensembl" id="ENSEBUP00000002031.1"/>
    </source>
</evidence>
<reference evidence="7" key="2">
    <citation type="submission" date="2025-09" db="UniProtKB">
        <authorList>
            <consortium name="Ensembl"/>
        </authorList>
    </citation>
    <scope>IDENTIFICATION</scope>
</reference>
<accession>A0A8C4N5Q4</accession>
<dbReference type="PANTHER" id="PTHR11937">
    <property type="entry name" value="ACTIN"/>
    <property type="match status" value="1"/>
</dbReference>
<dbReference type="InterPro" id="IPR043129">
    <property type="entry name" value="ATPase_NBD"/>
</dbReference>
<dbReference type="Ensembl" id="ENSEBUT00000002377.1">
    <property type="protein sequence ID" value="ENSEBUP00000002031.1"/>
    <property type="gene ID" value="ENSEBUG00000001630.1"/>
</dbReference>
<dbReference type="GO" id="GO:0005856">
    <property type="term" value="C:cytoskeleton"/>
    <property type="evidence" value="ECO:0007669"/>
    <property type="project" value="UniProtKB-SubCell"/>
</dbReference>
<evidence type="ECO:0000256" key="3">
    <source>
        <dbReference type="ARBA" id="ARBA00022741"/>
    </source>
</evidence>
<sequence>MAEGQENARWTESPAIVVDNGTGVFKAGFSGEERPSVRLPSLVGVPKKTGGDMVIGNDLFTQQGQLMGQKVVRLVNPMTRGVISDWDALEALWNHVFSVQMAVSPAEHPLMMADPPLNPTTNREKMAELAFETFDVPSMHVAYQPVLSLYSSGRIVGTVIEAGSGMCSCTPCYHGYTLPHATCRLDVAGHDLDKFLLRLLRAAGHALGDEDLWLVKNIKEKCCYVVQDVKVAEPGRHERVQFKLPDGQTIHLNKECFICPEALFQPEYVGCTIAGLPQLFDTCMRQCDVTVVQPLMENVVLCGGSTLLKGYPERLADDIWRLSGDPAHLKTILHPEAENAVWQGGSILASLRAFQPLWVHRQEYHESGPFVVHRKCY</sequence>
<keyword evidence="2" id="KW-0963">Cytoplasm</keyword>
<evidence type="ECO:0000256" key="5">
    <source>
        <dbReference type="ARBA" id="ARBA00023212"/>
    </source>
</evidence>
<proteinExistence type="inferred from homology"/>